<dbReference type="Proteomes" id="UP000016412">
    <property type="component" value="Unassembled WGS sequence"/>
</dbReference>
<evidence type="ECO:0000313" key="1">
    <source>
        <dbReference type="EMBL" id="ERF60477.1"/>
    </source>
</evidence>
<name>U1F8U5_TRESO</name>
<dbReference type="EMBL" id="AUZJ01000042">
    <property type="protein sequence ID" value="ERF60477.1"/>
    <property type="molecule type" value="Genomic_DNA"/>
</dbReference>
<organism evidence="1 3">
    <name type="scientific">Treponema socranskii subsp. socranskii VPI DR56BR1116 = ATCC 35536</name>
    <dbReference type="NCBI Taxonomy" id="1125725"/>
    <lineage>
        <taxon>Bacteria</taxon>
        <taxon>Pseudomonadati</taxon>
        <taxon>Spirochaetota</taxon>
        <taxon>Spirochaetia</taxon>
        <taxon>Spirochaetales</taxon>
        <taxon>Treponemataceae</taxon>
        <taxon>Treponema</taxon>
    </lineage>
</organism>
<dbReference type="Pfam" id="PF21716">
    <property type="entry name" value="dnstrm_HI1420"/>
    <property type="match status" value="1"/>
</dbReference>
<dbReference type="NCBIfam" id="TIGR02684">
    <property type="entry name" value="dnstrm_HI1420"/>
    <property type="match status" value="1"/>
</dbReference>
<evidence type="ECO:0000313" key="3">
    <source>
        <dbReference type="Proteomes" id="UP000016412"/>
    </source>
</evidence>
<keyword evidence="4" id="KW-1185">Reference proteome</keyword>
<dbReference type="eggNOG" id="COG3636">
    <property type="taxonomic scope" value="Bacteria"/>
</dbReference>
<proteinExistence type="predicted"/>
<evidence type="ECO:0000313" key="4">
    <source>
        <dbReference type="Proteomes" id="UP000016646"/>
    </source>
</evidence>
<dbReference type="EMBL" id="AVQI01000083">
    <property type="protein sequence ID" value="ERJ98080.1"/>
    <property type="molecule type" value="Genomic_DNA"/>
</dbReference>
<dbReference type="PANTHER" id="PTHR40275">
    <property type="entry name" value="SSL7038 PROTEIN"/>
    <property type="match status" value="1"/>
</dbReference>
<dbReference type="Proteomes" id="UP000016646">
    <property type="component" value="Unassembled WGS sequence"/>
</dbReference>
<dbReference type="InterPro" id="IPR014057">
    <property type="entry name" value="HI1420"/>
</dbReference>
<dbReference type="OrthoDB" id="9798416at2"/>
<dbReference type="RefSeq" id="WP_021330529.1">
    <property type="nucleotide sequence ID" value="NZ_AUZJ01000042.1"/>
</dbReference>
<accession>U1F8U5</accession>
<gene>
    <name evidence="2" type="ORF">HMPREF0860_2162</name>
    <name evidence="1" type="ORF">HMPREF1325_1566</name>
</gene>
<comment type="caution">
    <text evidence="1">The sequence shown here is derived from an EMBL/GenBank/DDBJ whole genome shotgun (WGS) entry which is preliminary data.</text>
</comment>
<sequence length="101" mass="10744">MKITKWDMAENIITPEDVTAYLSAALEAGEAADVINVIGAIARAKGMTKLAREAGVTREALYTSLSPNGNPSFITVLNILRSMGIVLQAQKTPAEKLPVMA</sequence>
<dbReference type="InterPro" id="IPR010982">
    <property type="entry name" value="Lambda_DNA-bd_dom_sf"/>
</dbReference>
<dbReference type="PANTHER" id="PTHR40275:SF1">
    <property type="entry name" value="SSL7038 PROTEIN"/>
    <property type="match status" value="1"/>
</dbReference>
<dbReference type="SUPFAM" id="SSF47413">
    <property type="entry name" value="lambda repressor-like DNA-binding domains"/>
    <property type="match status" value="1"/>
</dbReference>
<dbReference type="GO" id="GO:0003677">
    <property type="term" value="F:DNA binding"/>
    <property type="evidence" value="ECO:0007669"/>
    <property type="project" value="InterPro"/>
</dbReference>
<reference evidence="3 4" key="1">
    <citation type="submission" date="2013-08" db="EMBL/GenBank/DDBJ databases">
        <authorList>
            <person name="Durkin A.S."/>
            <person name="Haft D.R."/>
            <person name="McCorrison J."/>
            <person name="Torralba M."/>
            <person name="Gillis M."/>
            <person name="Haft D.H."/>
            <person name="Methe B."/>
            <person name="Sutton G."/>
            <person name="Nelson K.E."/>
        </authorList>
    </citation>
    <scope>NUCLEOTIDE SEQUENCE [LARGE SCALE GENOMIC DNA]</scope>
    <source>
        <strain evidence="2 4">ATCC 35536</strain>
        <strain evidence="1 3">VPI DR56BR1116</strain>
    </source>
</reference>
<dbReference type="STRING" id="1125725.HMPREF1325_1566"/>
<evidence type="ECO:0000313" key="2">
    <source>
        <dbReference type="EMBL" id="ERJ98080.1"/>
    </source>
</evidence>
<dbReference type="PATRIC" id="fig|1125725.3.peg.1580"/>
<dbReference type="AlphaFoldDB" id="U1F8U5"/>
<protein>
    <submittedName>
        <fullName evidence="1 2">Addiction module antidote protein</fullName>
    </submittedName>
</protein>